<dbReference type="Proteomes" id="UP000789525">
    <property type="component" value="Unassembled WGS sequence"/>
</dbReference>
<accession>A0ACA9LD80</accession>
<dbReference type="EMBL" id="CAJVPT010005448">
    <property type="protein sequence ID" value="CAG8520264.1"/>
    <property type="molecule type" value="Genomic_DNA"/>
</dbReference>
<sequence>MPPIKVNVKWSGKKYELEIDTDNTAESFKSELYRITGVEPQRQKIMCKGTILKDDTDLKSLNIKEGQNLTMMGTAGELPKEPEKKTIFMEDMTDRQLAETLKLPSGLINLGNTCYMNSTLQCLRSVPELQESLNSYTSRQRGAGVSSNLIASLSDLFRRLNQTTEGYQPMHFVQNLRTAYPQFAQRNAHGFMQQDAEECWTQIVSAMNNANLPIPPQHDSSTSAESSSASSDSSFVKQYMTGELTSVLKCLEAPEEEPIITPDTFTKLTTSHMTNGIFEALHEDQIEKNSPTLNRSARYSVTSRISRLPAYLTVHFVRFYWKQQQRIKAKIIREIKFPFEFDVSEFCTDELKKKITPVKNRLIELGKDRSSAKRKAKLAGNSKEKVEEEVPKIDDSVIEEIKKLVDPELAKDVGANVTGLYDLCAVLTHIGRSADSGHYIGWVRKEDSDDWIKYDDDKVTIVSQDEIQKLAGGGALISSDNSFATSNSGGIDSS</sequence>
<comment type="caution">
    <text evidence="1">The sequence shown here is derived from an EMBL/GenBank/DDBJ whole genome shotgun (WGS) entry which is preliminary data.</text>
</comment>
<evidence type="ECO:0000313" key="2">
    <source>
        <dbReference type="Proteomes" id="UP000789525"/>
    </source>
</evidence>
<name>A0ACA9LD80_9GLOM</name>
<proteinExistence type="predicted"/>
<protein>
    <submittedName>
        <fullName evidence="1">7961_t:CDS:1</fullName>
    </submittedName>
</protein>
<reference evidence="1" key="1">
    <citation type="submission" date="2021-06" db="EMBL/GenBank/DDBJ databases">
        <authorList>
            <person name="Kallberg Y."/>
            <person name="Tangrot J."/>
            <person name="Rosling A."/>
        </authorList>
    </citation>
    <scope>NUCLEOTIDE SEQUENCE</scope>
    <source>
        <strain evidence="1">CL356</strain>
    </source>
</reference>
<feature type="non-terminal residue" evidence="1">
    <location>
        <position position="494"/>
    </location>
</feature>
<evidence type="ECO:0000313" key="1">
    <source>
        <dbReference type="EMBL" id="CAG8520264.1"/>
    </source>
</evidence>
<keyword evidence="2" id="KW-1185">Reference proteome</keyword>
<organism evidence="1 2">
    <name type="scientific">Acaulospora colombiana</name>
    <dbReference type="NCBI Taxonomy" id="27376"/>
    <lineage>
        <taxon>Eukaryota</taxon>
        <taxon>Fungi</taxon>
        <taxon>Fungi incertae sedis</taxon>
        <taxon>Mucoromycota</taxon>
        <taxon>Glomeromycotina</taxon>
        <taxon>Glomeromycetes</taxon>
        <taxon>Diversisporales</taxon>
        <taxon>Acaulosporaceae</taxon>
        <taxon>Acaulospora</taxon>
    </lineage>
</organism>
<gene>
    <name evidence="1" type="ORF">ACOLOM_LOCUS3621</name>
</gene>